<comment type="function">
    <text evidence="13">Catalyzes the conversion of 7,8-dihydroneopterin to 6-hydroxymethyl-7,8-dihydropterin.</text>
</comment>
<dbReference type="EC" id="4.1.2.25" evidence="13"/>
<organism evidence="16 17">
    <name type="scientific">Cellulosimicrobium cellulans F16</name>
    <dbReference type="NCBI Taxonomy" id="1350482"/>
    <lineage>
        <taxon>Bacteria</taxon>
        <taxon>Bacillati</taxon>
        <taxon>Actinomycetota</taxon>
        <taxon>Actinomycetes</taxon>
        <taxon>Micrococcales</taxon>
        <taxon>Promicromonosporaceae</taxon>
        <taxon>Cellulosimicrobium</taxon>
    </lineage>
</organism>
<proteinExistence type="inferred from homology"/>
<dbReference type="PANTHER" id="PTHR43071">
    <property type="entry name" value="2-AMINO-4-HYDROXY-6-HYDROXYMETHYLDIHYDROPTERIDINE PYROPHOSPHOKINASE"/>
    <property type="match status" value="1"/>
</dbReference>
<evidence type="ECO:0000256" key="2">
    <source>
        <dbReference type="ARBA" id="ARBA00001353"/>
    </source>
</evidence>
<dbReference type="NCBIfam" id="TIGR00526">
    <property type="entry name" value="folB_dom"/>
    <property type="match status" value="1"/>
</dbReference>
<dbReference type="AlphaFoldDB" id="A0A0M0FAS0"/>
<evidence type="ECO:0000256" key="8">
    <source>
        <dbReference type="ARBA" id="ARBA00022741"/>
    </source>
</evidence>
<sequence length="950" mass="96970">MVPRGRRRVGSAGRERGRDRPTEERERLDGAAHDLAGWATGPAARPARRSTTHATRHGDERSVRPTGGRQRSTGREHDVTTAFAGAVLDADGRPFDRIRLTGLSATGHHGVFEHEKAEGQLFRADVVLHLDTRAAASGDDLDQTVSYAGVAEDVVAVLAGSPADLVETVAERIAATILTHDEVVAVDVAVHKPQAPITVPFEDVEVVIRRDRVVVPVVAPLSRRSEQLVAPIPVGSVAPALIHGVGDAPVAEERVEIAPAPDVMPPSIPPGATALPVEPPSPEPEHQVAGGAPDLDDERDATREAPAVPAPPAPAHEVPTAAAPAPEAPAPAPEPVPAPYEALLEASAPPAPAEPSAEGGPGAVPVPTPAEPADPPASEQQGQVPAAGPVAEHEPEPVHAQAPAVPAEPLPAPFAEPTYEPTYEGQGDAAPEAPVAAAAVAAAAPDAGAPVAPSEEPAAPVAAEEEIAAPPVEHDRMDDVPAGFVEVVLALGANLGDAQQTLRDAITDLDRISGLEITEVSPLARTAAVGGPDQPDFLNTVLLARTRLSARDLLHACQAVEQAHGRVRDERWGPRTLDVDLIVYGTLTAVADDLELPHPRAHERAFVLEPWSQIDPDAVLPGLGGGPVAALAATAPDRGGIRWLALDWLTDAAPEPTGAVPLATGGSDAAPAPAEPVVVDDPYRQPPTDAAPGPHDSPSTSGPVGVQAVPEDVPVPAGPQHPPVPPQAPHQALPQRPSVPQQPLPVQPVPPRETSAPGAVLPVAPPQAAVPPRAAPAEPVAARPVFAPVSEGVAPSAEGAPAVVPDGSFGSHEPGSPPVAPFPGPSHRPAALPDPEPTQDVVQPPEPGAPVFPAFAPVRPAEPPIAVHPAGAPPVAVPPVQTPADPATPVDDGIIRSVPFAPVTGPVQQQAQQSAQASAPGPLADASLHPATDQWPPFGPVSGGAHDAER</sequence>
<dbReference type="InterPro" id="IPR043133">
    <property type="entry name" value="GTP-CH-I_C/QueF"/>
</dbReference>
<evidence type="ECO:0000256" key="9">
    <source>
        <dbReference type="ARBA" id="ARBA00022777"/>
    </source>
</evidence>
<dbReference type="NCBIfam" id="TIGR00525">
    <property type="entry name" value="folB"/>
    <property type="match status" value="1"/>
</dbReference>
<dbReference type="GO" id="GO:0046656">
    <property type="term" value="P:folic acid biosynthetic process"/>
    <property type="evidence" value="ECO:0007669"/>
    <property type="project" value="UniProtKB-UniRule"/>
</dbReference>
<dbReference type="Pfam" id="PF01288">
    <property type="entry name" value="HPPK"/>
    <property type="match status" value="1"/>
</dbReference>
<dbReference type="FunFam" id="3.30.1130.10:FF:000003">
    <property type="entry name" value="7,8-dihydroneopterin aldolase"/>
    <property type="match status" value="1"/>
</dbReference>
<keyword evidence="8" id="KW-0547">Nucleotide-binding</keyword>
<feature type="compositionally biased region" description="Pro residues" evidence="14">
    <location>
        <begin position="815"/>
        <end position="836"/>
    </location>
</feature>
<keyword evidence="10" id="KW-0067">ATP-binding</keyword>
<comment type="pathway">
    <text evidence="4">Cofactor biosynthesis; tetrahydrofolate biosynthesis; 2-amino-4-hydroxy-6-hydroxymethyl-7,8-dihydropteridine diphosphate from 7,8-dihydroneopterin triphosphate: step 4/4.</text>
</comment>
<dbReference type="GO" id="GO:0004150">
    <property type="term" value="F:dihydroneopterin aldolase activity"/>
    <property type="evidence" value="ECO:0007669"/>
    <property type="project" value="UniProtKB-UniRule"/>
</dbReference>
<evidence type="ECO:0000256" key="14">
    <source>
        <dbReference type="SAM" id="MobiDB-lite"/>
    </source>
</evidence>
<dbReference type="EC" id="2.7.6.3" evidence="13"/>
<feature type="compositionally biased region" description="Basic and acidic residues" evidence="14">
    <location>
        <begin position="13"/>
        <end position="32"/>
    </location>
</feature>
<evidence type="ECO:0000256" key="5">
    <source>
        <dbReference type="ARBA" id="ARBA00005708"/>
    </source>
</evidence>
<dbReference type="SUPFAM" id="SSF55620">
    <property type="entry name" value="Tetrahydrobiopterin biosynthesis enzymes-like"/>
    <property type="match status" value="1"/>
</dbReference>
<comment type="similarity">
    <text evidence="6">In the N-terminal section; belongs to the DHNA family.</text>
</comment>
<comment type="catalytic activity">
    <reaction evidence="2 13">
        <text>7,8-dihydroneopterin = 6-hydroxymethyl-7,8-dihydropterin + glycolaldehyde</text>
        <dbReference type="Rhea" id="RHEA:10540"/>
        <dbReference type="ChEBI" id="CHEBI:17001"/>
        <dbReference type="ChEBI" id="CHEBI:17071"/>
        <dbReference type="ChEBI" id="CHEBI:44841"/>
        <dbReference type="EC" id="4.1.2.25"/>
    </reaction>
</comment>
<dbReference type="Gene3D" id="3.30.1130.10">
    <property type="match status" value="1"/>
</dbReference>
<evidence type="ECO:0000256" key="1">
    <source>
        <dbReference type="ARBA" id="ARBA00000198"/>
    </source>
</evidence>
<comment type="pathway">
    <text evidence="3 13">Cofactor biosynthesis; tetrahydrofolate biosynthesis; 2-amino-4-hydroxy-6-hydroxymethyl-7,8-dihydropteridine diphosphate from 7,8-dihydroneopterin triphosphate: step 3/4.</text>
</comment>
<feature type="compositionally biased region" description="Low complexity" evidence="14">
    <location>
        <begin position="908"/>
        <end position="919"/>
    </location>
</feature>
<keyword evidence="11 13" id="KW-0289">Folate biosynthesis</keyword>
<evidence type="ECO:0000256" key="10">
    <source>
        <dbReference type="ARBA" id="ARBA00022840"/>
    </source>
</evidence>
<feature type="compositionally biased region" description="Low complexity" evidence="14">
    <location>
        <begin position="315"/>
        <end position="325"/>
    </location>
</feature>
<dbReference type="InterPro" id="IPR006157">
    <property type="entry name" value="FolB_dom"/>
</dbReference>
<feature type="compositionally biased region" description="Low complexity" evidence="14">
    <location>
        <begin position="851"/>
        <end position="870"/>
    </location>
</feature>
<feature type="compositionally biased region" description="Pro residues" evidence="14">
    <location>
        <begin position="364"/>
        <end position="375"/>
    </location>
</feature>
<keyword evidence="7" id="KW-0808">Transferase</keyword>
<dbReference type="GO" id="GO:0016301">
    <property type="term" value="F:kinase activity"/>
    <property type="evidence" value="ECO:0007669"/>
    <property type="project" value="UniProtKB-KW"/>
</dbReference>
<feature type="compositionally biased region" description="Low complexity" evidence="14">
    <location>
        <begin position="729"/>
        <end position="739"/>
    </location>
</feature>
<dbReference type="PATRIC" id="fig|1350482.3.peg.1881"/>
<feature type="compositionally biased region" description="Pro residues" evidence="14">
    <location>
        <begin position="740"/>
        <end position="751"/>
    </location>
</feature>
<evidence type="ECO:0000313" key="16">
    <source>
        <dbReference type="EMBL" id="KON74301.1"/>
    </source>
</evidence>
<comment type="caution">
    <text evidence="16">The sequence shown here is derived from an EMBL/GenBank/DDBJ whole genome shotgun (WGS) entry which is preliminary data.</text>
</comment>
<dbReference type="Proteomes" id="UP000037387">
    <property type="component" value="Unassembled WGS sequence"/>
</dbReference>
<evidence type="ECO:0000256" key="4">
    <source>
        <dbReference type="ARBA" id="ARBA00005051"/>
    </source>
</evidence>
<dbReference type="PANTHER" id="PTHR43071:SF1">
    <property type="entry name" value="2-AMINO-4-HYDROXY-6-HYDROXYMETHYLDIHYDROPTERIDINE PYROPHOSPHOKINASE"/>
    <property type="match status" value="1"/>
</dbReference>
<name>A0A0M0FAS0_CELCE</name>
<feature type="compositionally biased region" description="Basic residues" evidence="14">
    <location>
        <begin position="46"/>
        <end position="55"/>
    </location>
</feature>
<reference evidence="16 17" key="1">
    <citation type="journal article" date="2015" name="Sci. Rep.">
        <title>Functional and structural properties of a novel cellulosome-like multienzyme complex: efficient glycoside hydrolysis of water-insoluble 7-xylosyl-10-deacetylpaclitaxel.</title>
        <authorList>
            <person name="Dou T.Y."/>
            <person name="Luan H.W."/>
            <person name="Ge G.B."/>
            <person name="Dong M.M."/>
            <person name="Zou H.F."/>
            <person name="He Y.Q."/>
            <person name="Cui P."/>
            <person name="Wang J.Y."/>
            <person name="Hao D.C."/>
            <person name="Yang S.L."/>
            <person name="Yang L."/>
        </authorList>
    </citation>
    <scope>NUCLEOTIDE SEQUENCE [LARGE SCALE GENOMIC DNA]</scope>
    <source>
        <strain evidence="16 17">F16</strain>
    </source>
</reference>
<comment type="catalytic activity">
    <reaction evidence="1">
        <text>6-hydroxymethyl-7,8-dihydropterin + ATP = (7,8-dihydropterin-6-yl)methyl diphosphate + AMP + H(+)</text>
        <dbReference type="Rhea" id="RHEA:11412"/>
        <dbReference type="ChEBI" id="CHEBI:15378"/>
        <dbReference type="ChEBI" id="CHEBI:30616"/>
        <dbReference type="ChEBI" id="CHEBI:44841"/>
        <dbReference type="ChEBI" id="CHEBI:72950"/>
        <dbReference type="ChEBI" id="CHEBI:456215"/>
        <dbReference type="EC" id="2.7.6.3"/>
    </reaction>
</comment>
<evidence type="ECO:0000256" key="13">
    <source>
        <dbReference type="RuleBase" id="RU362079"/>
    </source>
</evidence>
<dbReference type="PROSITE" id="PS00794">
    <property type="entry name" value="HPPK"/>
    <property type="match status" value="1"/>
</dbReference>
<gene>
    <name evidence="16" type="ORF">M768_09365</name>
</gene>
<evidence type="ECO:0000256" key="12">
    <source>
        <dbReference type="ARBA" id="ARBA00023239"/>
    </source>
</evidence>
<dbReference type="InterPro" id="IPR006156">
    <property type="entry name" value="Dihydroneopterin_aldolase"/>
</dbReference>
<accession>A0A0M0FAS0</accession>
<feature type="compositionally biased region" description="Low complexity" evidence="14">
    <location>
        <begin position="770"/>
        <end position="779"/>
    </location>
</feature>
<dbReference type="CDD" id="cd00483">
    <property type="entry name" value="HPPK"/>
    <property type="match status" value="1"/>
</dbReference>
<feature type="compositionally biased region" description="Pro residues" evidence="14">
    <location>
        <begin position="326"/>
        <end position="338"/>
    </location>
</feature>
<dbReference type="Gene3D" id="3.30.70.560">
    <property type="entry name" value="7,8-Dihydro-6-hydroxymethylpterin-pyrophosphokinase HPPK"/>
    <property type="match status" value="1"/>
</dbReference>
<keyword evidence="9" id="KW-0418">Kinase</keyword>
<feature type="region of interest" description="Disordered" evidence="14">
    <location>
        <begin position="657"/>
        <end position="779"/>
    </location>
</feature>
<keyword evidence="17" id="KW-1185">Reference proteome</keyword>
<keyword evidence="12 13" id="KW-0456">Lyase</keyword>
<protein>
    <recommendedName>
        <fullName evidence="13">Bifunctional folate synthesis protein</fullName>
    </recommendedName>
    <domain>
        <recommendedName>
            <fullName evidence="13">Dihydroneopterin aldolase</fullName>
            <shortName evidence="13">DHNA</shortName>
            <ecNumber evidence="13">4.1.2.25</ecNumber>
        </recommendedName>
        <alternativeName>
            <fullName evidence="13">7,8-dihydroneopterin aldolase</fullName>
        </alternativeName>
    </domain>
    <domain>
        <recommendedName>
            <fullName evidence="13">2-amino-4-hydroxy-6-hydroxymethyldihydropteridine pyrophosphokinase</fullName>
            <ecNumber evidence="13">2.7.6.3</ecNumber>
        </recommendedName>
        <alternativeName>
            <fullName evidence="13">6-hydroxymethyl-7,8-dihydropterin pyrophosphokinase</fullName>
            <shortName evidence="13">PPPK</shortName>
        </alternativeName>
        <alternativeName>
            <fullName evidence="13">7,8-dihydro-6-hydroxymethylpterin pyrophosphokinase</fullName>
            <shortName evidence="13">HPPK</shortName>
        </alternativeName>
    </domain>
</protein>
<feature type="compositionally biased region" description="Pro residues" evidence="14">
    <location>
        <begin position="716"/>
        <end position="728"/>
    </location>
</feature>
<evidence type="ECO:0000256" key="11">
    <source>
        <dbReference type="ARBA" id="ARBA00022909"/>
    </source>
</evidence>
<dbReference type="GO" id="GO:0003848">
    <property type="term" value="F:2-amino-4-hydroxy-6-hydroxymethyldihydropteridine diphosphokinase activity"/>
    <property type="evidence" value="ECO:0007669"/>
    <property type="project" value="UniProtKB-EC"/>
</dbReference>
<dbReference type="UniPathway" id="UPA00077">
    <property type="reaction ID" value="UER00154"/>
</dbReference>
<dbReference type="Pfam" id="PF02152">
    <property type="entry name" value="FolB"/>
    <property type="match status" value="1"/>
</dbReference>
<feature type="region of interest" description="Disordered" evidence="14">
    <location>
        <begin position="792"/>
        <end position="950"/>
    </location>
</feature>
<dbReference type="InterPro" id="IPR035907">
    <property type="entry name" value="Hppk_sf"/>
</dbReference>
<comment type="similarity">
    <text evidence="5 13">Belongs to the DHNA family.</text>
</comment>
<evidence type="ECO:0000256" key="3">
    <source>
        <dbReference type="ARBA" id="ARBA00005013"/>
    </source>
</evidence>
<evidence type="ECO:0000313" key="17">
    <source>
        <dbReference type="Proteomes" id="UP000037387"/>
    </source>
</evidence>
<dbReference type="GO" id="GO:0046654">
    <property type="term" value="P:tetrahydrofolate biosynthetic process"/>
    <property type="evidence" value="ECO:0007669"/>
    <property type="project" value="UniProtKB-UniRule"/>
</dbReference>
<dbReference type="EMBL" id="ATNL01000007">
    <property type="protein sequence ID" value="KON74301.1"/>
    <property type="molecule type" value="Genomic_DNA"/>
</dbReference>
<dbReference type="SUPFAM" id="SSF55083">
    <property type="entry name" value="6-hydroxymethyl-7,8-dihydropterin pyrophosphokinase, HPPK"/>
    <property type="match status" value="1"/>
</dbReference>
<dbReference type="GO" id="GO:0005524">
    <property type="term" value="F:ATP binding"/>
    <property type="evidence" value="ECO:0007669"/>
    <property type="project" value="UniProtKB-KW"/>
</dbReference>
<feature type="region of interest" description="Disordered" evidence="14">
    <location>
        <begin position="260"/>
        <end position="434"/>
    </location>
</feature>
<feature type="compositionally biased region" description="Low complexity" evidence="14">
    <location>
        <begin position="668"/>
        <end position="680"/>
    </location>
</feature>
<evidence type="ECO:0000259" key="15">
    <source>
        <dbReference type="PROSITE" id="PS00794"/>
    </source>
</evidence>
<feature type="region of interest" description="Disordered" evidence="14">
    <location>
        <begin position="1"/>
        <end position="77"/>
    </location>
</feature>
<dbReference type="SMART" id="SM00905">
    <property type="entry name" value="FolB"/>
    <property type="match status" value="1"/>
</dbReference>
<dbReference type="InterPro" id="IPR000550">
    <property type="entry name" value="Hppk"/>
</dbReference>
<feature type="compositionally biased region" description="Pro residues" evidence="14">
    <location>
        <begin position="871"/>
        <end position="881"/>
    </location>
</feature>
<feature type="compositionally biased region" description="Low complexity" evidence="14">
    <location>
        <begin position="339"/>
        <end position="358"/>
    </location>
</feature>
<dbReference type="NCBIfam" id="TIGR01498">
    <property type="entry name" value="folK"/>
    <property type="match status" value="1"/>
</dbReference>
<feature type="domain" description="7,8-dihydro-6-hydroxymethylpterin-pyrophosphokinase" evidence="15">
    <location>
        <begin position="571"/>
        <end position="582"/>
    </location>
</feature>
<evidence type="ECO:0000256" key="6">
    <source>
        <dbReference type="ARBA" id="ARBA00009640"/>
    </source>
</evidence>
<evidence type="ECO:0000256" key="7">
    <source>
        <dbReference type="ARBA" id="ARBA00022679"/>
    </source>
</evidence>